<sequence length="116" mass="13553">MWKTPRGRISDEKGMRNAPTQSKGEKKKRSLNTEKKKKKKKKEPDKGSTQKKRALKCLSFDGLLGKLTALKNVLRQNENIDTHLVKNNSKWKYEARIYASNLRTLNKSARWETTHR</sequence>
<feature type="non-terminal residue" evidence="2">
    <location>
        <position position="116"/>
    </location>
</feature>
<protein>
    <submittedName>
        <fullName evidence="2">Uncharacterized protein</fullName>
    </submittedName>
</protein>
<reference evidence="2 3" key="1">
    <citation type="journal article" date="2023" name="Plants (Basel)">
        <title>Bridging the Gap: Combining Genomics and Transcriptomics Approaches to Understand Stylosanthes scabra, an Orphan Legume from the Brazilian Caatinga.</title>
        <authorList>
            <person name="Ferreira-Neto J.R.C."/>
            <person name="da Silva M.D."/>
            <person name="Binneck E."/>
            <person name="de Melo N.F."/>
            <person name="da Silva R.H."/>
            <person name="de Melo A.L.T.M."/>
            <person name="Pandolfi V."/>
            <person name="Bustamante F.O."/>
            <person name="Brasileiro-Vidal A.C."/>
            <person name="Benko-Iseppon A.M."/>
        </authorList>
    </citation>
    <scope>NUCLEOTIDE SEQUENCE [LARGE SCALE GENOMIC DNA]</scope>
    <source>
        <tissue evidence="2">Leaves</tissue>
    </source>
</reference>
<proteinExistence type="predicted"/>
<accession>A0ABU6XLV4</accession>
<gene>
    <name evidence="2" type="ORF">PIB30_070801</name>
</gene>
<evidence type="ECO:0000313" key="2">
    <source>
        <dbReference type="EMBL" id="MED6198886.1"/>
    </source>
</evidence>
<organism evidence="2 3">
    <name type="scientific">Stylosanthes scabra</name>
    <dbReference type="NCBI Taxonomy" id="79078"/>
    <lineage>
        <taxon>Eukaryota</taxon>
        <taxon>Viridiplantae</taxon>
        <taxon>Streptophyta</taxon>
        <taxon>Embryophyta</taxon>
        <taxon>Tracheophyta</taxon>
        <taxon>Spermatophyta</taxon>
        <taxon>Magnoliopsida</taxon>
        <taxon>eudicotyledons</taxon>
        <taxon>Gunneridae</taxon>
        <taxon>Pentapetalae</taxon>
        <taxon>rosids</taxon>
        <taxon>fabids</taxon>
        <taxon>Fabales</taxon>
        <taxon>Fabaceae</taxon>
        <taxon>Papilionoideae</taxon>
        <taxon>50 kb inversion clade</taxon>
        <taxon>dalbergioids sensu lato</taxon>
        <taxon>Dalbergieae</taxon>
        <taxon>Pterocarpus clade</taxon>
        <taxon>Stylosanthes</taxon>
    </lineage>
</organism>
<evidence type="ECO:0000256" key="1">
    <source>
        <dbReference type="SAM" id="MobiDB-lite"/>
    </source>
</evidence>
<dbReference type="EMBL" id="JASCZI010212253">
    <property type="protein sequence ID" value="MED6198886.1"/>
    <property type="molecule type" value="Genomic_DNA"/>
</dbReference>
<evidence type="ECO:0000313" key="3">
    <source>
        <dbReference type="Proteomes" id="UP001341840"/>
    </source>
</evidence>
<feature type="compositionally biased region" description="Basic residues" evidence="1">
    <location>
        <begin position="25"/>
        <end position="41"/>
    </location>
</feature>
<name>A0ABU6XLV4_9FABA</name>
<dbReference type="Proteomes" id="UP001341840">
    <property type="component" value="Unassembled WGS sequence"/>
</dbReference>
<comment type="caution">
    <text evidence="2">The sequence shown here is derived from an EMBL/GenBank/DDBJ whole genome shotgun (WGS) entry which is preliminary data.</text>
</comment>
<feature type="region of interest" description="Disordered" evidence="1">
    <location>
        <begin position="1"/>
        <end position="52"/>
    </location>
</feature>
<keyword evidence="3" id="KW-1185">Reference proteome</keyword>